<dbReference type="Gene3D" id="2.30.30.830">
    <property type="match status" value="1"/>
</dbReference>
<comment type="caution">
    <text evidence="2">The sequence shown here is derived from an EMBL/GenBank/DDBJ whole genome shotgun (WGS) entry which is preliminary data.</text>
</comment>
<dbReference type="Proteomes" id="UP000769766">
    <property type="component" value="Unassembled WGS sequence"/>
</dbReference>
<sequence length="178" mass="19566">MPNRRSLSSFLLILWGVTFLFLFACGGEDSSTAVVAQPPVKKKEKGPVNGAAPPPAEKNGNAYVYDSQGRRDPFKSLLVGRKVEEEVEPVKIVTPLQLHDLGSLKLVGILWGEVGRMAIFETPDRKGYPIKVGAPVGRGNTQVKEITADKVVIVQRYKNIRGQVQTKEITLQLKKEEG</sequence>
<dbReference type="InterPro" id="IPR007446">
    <property type="entry name" value="PilP"/>
</dbReference>
<dbReference type="PROSITE" id="PS51257">
    <property type="entry name" value="PROKAR_LIPOPROTEIN"/>
    <property type="match status" value="1"/>
</dbReference>
<dbReference type="Pfam" id="PF04351">
    <property type="entry name" value="PilP"/>
    <property type="match status" value="1"/>
</dbReference>
<dbReference type="EMBL" id="JACPRF010000404">
    <property type="protein sequence ID" value="MBI2877829.1"/>
    <property type="molecule type" value="Genomic_DNA"/>
</dbReference>
<evidence type="ECO:0000313" key="3">
    <source>
        <dbReference type="Proteomes" id="UP000769766"/>
    </source>
</evidence>
<organism evidence="2 3">
    <name type="scientific">Tectimicrobiota bacterium</name>
    <dbReference type="NCBI Taxonomy" id="2528274"/>
    <lineage>
        <taxon>Bacteria</taxon>
        <taxon>Pseudomonadati</taxon>
        <taxon>Nitrospinota/Tectimicrobiota group</taxon>
        <taxon>Candidatus Tectimicrobiota</taxon>
    </lineage>
</organism>
<evidence type="ECO:0000256" key="1">
    <source>
        <dbReference type="SAM" id="MobiDB-lite"/>
    </source>
</evidence>
<proteinExistence type="predicted"/>
<dbReference type="AlphaFoldDB" id="A0A932FZT8"/>
<protein>
    <submittedName>
        <fullName evidence="2">Pilus assembly protein PilP</fullName>
    </submittedName>
</protein>
<gene>
    <name evidence="2" type="ORF">HYY20_13220</name>
</gene>
<accession>A0A932FZT8</accession>
<reference evidence="2" key="1">
    <citation type="submission" date="2020-07" db="EMBL/GenBank/DDBJ databases">
        <title>Huge and variable diversity of episymbiotic CPR bacteria and DPANN archaea in groundwater ecosystems.</title>
        <authorList>
            <person name="He C.Y."/>
            <person name="Keren R."/>
            <person name="Whittaker M."/>
            <person name="Farag I.F."/>
            <person name="Doudna J."/>
            <person name="Cate J.H.D."/>
            <person name="Banfield J.F."/>
        </authorList>
    </citation>
    <scope>NUCLEOTIDE SEQUENCE</scope>
    <source>
        <strain evidence="2">NC_groundwater_672_Ag_B-0.1um_62_36</strain>
    </source>
</reference>
<evidence type="ECO:0000313" key="2">
    <source>
        <dbReference type="EMBL" id="MBI2877829.1"/>
    </source>
</evidence>
<feature type="region of interest" description="Disordered" evidence="1">
    <location>
        <begin position="38"/>
        <end position="68"/>
    </location>
</feature>
<name>A0A932FZT8_UNCTE</name>